<proteinExistence type="predicted"/>
<dbReference type="AlphaFoldDB" id="A0A1Q5ZW43"/>
<sequence>MKQIRNILTICILPITLVAAAQTTTTRKVEKVNIDKSIDDNGKELHIKISGTKGNKPIIFDRLYNIKGMSKPQVEAVKKHVLDSLGVN</sequence>
<dbReference type="STRING" id="1302689.RG47T_1407"/>
<comment type="caution">
    <text evidence="2">The sequence shown here is derived from an EMBL/GenBank/DDBJ whole genome shotgun (WGS) entry which is preliminary data.</text>
</comment>
<reference evidence="2 3" key="1">
    <citation type="submission" date="2016-11" db="EMBL/GenBank/DDBJ databases">
        <title>Whole Genome Sequencing of Mucilaginibacter polytrichastri RG4-7(T) isolated from the moss sample.</title>
        <authorList>
            <person name="Li Y."/>
        </authorList>
    </citation>
    <scope>NUCLEOTIDE SEQUENCE [LARGE SCALE GENOMIC DNA]</scope>
    <source>
        <strain evidence="2 3">RG4-7</strain>
    </source>
</reference>
<dbReference type="Proteomes" id="UP000186720">
    <property type="component" value="Unassembled WGS sequence"/>
</dbReference>
<accession>A0A1Q5ZW43</accession>
<organism evidence="2 3">
    <name type="scientific">Mucilaginibacter polytrichastri</name>
    <dbReference type="NCBI Taxonomy" id="1302689"/>
    <lineage>
        <taxon>Bacteria</taxon>
        <taxon>Pseudomonadati</taxon>
        <taxon>Bacteroidota</taxon>
        <taxon>Sphingobacteriia</taxon>
        <taxon>Sphingobacteriales</taxon>
        <taxon>Sphingobacteriaceae</taxon>
        <taxon>Mucilaginibacter</taxon>
    </lineage>
</organism>
<evidence type="ECO:0000313" key="2">
    <source>
        <dbReference type="EMBL" id="OKS85960.1"/>
    </source>
</evidence>
<keyword evidence="3" id="KW-1185">Reference proteome</keyword>
<dbReference type="RefSeq" id="WP_074488719.1">
    <property type="nucleotide sequence ID" value="NZ_FPAM01000002.1"/>
</dbReference>
<keyword evidence="1" id="KW-0732">Signal</keyword>
<evidence type="ECO:0000313" key="3">
    <source>
        <dbReference type="Proteomes" id="UP000186720"/>
    </source>
</evidence>
<evidence type="ECO:0000256" key="1">
    <source>
        <dbReference type="SAM" id="SignalP"/>
    </source>
</evidence>
<protein>
    <submittedName>
        <fullName evidence="2">Uncharacterized protein</fullName>
    </submittedName>
</protein>
<gene>
    <name evidence="2" type="ORF">RG47T_1407</name>
</gene>
<feature type="chain" id="PRO_5010272243" evidence="1">
    <location>
        <begin position="22"/>
        <end position="88"/>
    </location>
</feature>
<name>A0A1Q5ZW43_9SPHI</name>
<feature type="signal peptide" evidence="1">
    <location>
        <begin position="1"/>
        <end position="21"/>
    </location>
</feature>
<dbReference type="EMBL" id="MPPL01000001">
    <property type="protein sequence ID" value="OKS85960.1"/>
    <property type="molecule type" value="Genomic_DNA"/>
</dbReference>
<dbReference type="OrthoDB" id="963292at2"/>